<dbReference type="InterPro" id="IPR025439">
    <property type="entry name" value="Spore_coat_CotO"/>
</dbReference>
<accession>A0ABU5CII4</accession>
<dbReference type="RefSeq" id="WP_306065957.1">
    <property type="nucleotide sequence ID" value="NZ_JAROCA020000001.1"/>
</dbReference>
<dbReference type="Proteomes" id="UP001228376">
    <property type="component" value="Unassembled WGS sequence"/>
</dbReference>
<comment type="caution">
    <text evidence="2">The sequence shown here is derived from an EMBL/GenBank/DDBJ whole genome shotgun (WGS) entry which is preliminary data.</text>
</comment>
<feature type="region of interest" description="Disordered" evidence="1">
    <location>
        <begin position="1"/>
        <end position="95"/>
    </location>
</feature>
<dbReference type="EMBL" id="JAROCA020000001">
    <property type="protein sequence ID" value="MDY0406162.1"/>
    <property type="molecule type" value="Genomic_DNA"/>
</dbReference>
<feature type="compositionally biased region" description="Basic and acidic residues" evidence="1">
    <location>
        <begin position="84"/>
        <end position="95"/>
    </location>
</feature>
<keyword evidence="2" id="KW-0946">Virion</keyword>
<evidence type="ECO:0000313" key="3">
    <source>
        <dbReference type="Proteomes" id="UP001228376"/>
    </source>
</evidence>
<name>A0ABU5CII4_9BACI</name>
<feature type="compositionally biased region" description="Polar residues" evidence="1">
    <location>
        <begin position="42"/>
        <end position="54"/>
    </location>
</feature>
<reference evidence="2 3" key="1">
    <citation type="submission" date="2023-10" db="EMBL/GenBank/DDBJ databases">
        <title>179-bfca-hs.</title>
        <authorList>
            <person name="Miliotis G."/>
            <person name="Sengupta P."/>
            <person name="Hameed A."/>
            <person name="Chuvochina M."/>
            <person name="Mcdonagh F."/>
            <person name="Simpson A.C."/>
            <person name="Singh N.K."/>
            <person name="Rekha P.D."/>
            <person name="Raman K."/>
            <person name="Hugenholtz P."/>
            <person name="Venkateswaran K."/>
        </authorList>
    </citation>
    <scope>NUCLEOTIDE SEQUENCE [LARGE SCALE GENOMIC DNA]</scope>
    <source>
        <strain evidence="2 3">179-BFC-A-HS</strain>
    </source>
</reference>
<protein>
    <submittedName>
        <fullName evidence="2">CotO family spore coat protein</fullName>
    </submittedName>
</protein>
<evidence type="ECO:0000256" key="1">
    <source>
        <dbReference type="SAM" id="MobiDB-lite"/>
    </source>
</evidence>
<proteinExistence type="predicted"/>
<sequence length="162" mass="18854">MAKKRKFANNPLMYIQQPSIRQPEARMQHMYQSSRNKKNSQEKTVQANENTQKRNATKKFVSRAQQPEQSTAEKEPQADTEESNEPKQRTPFKEMTLEQKIARLATSATDFVPKMRCAVETEDKTYRGIIIEYKDGVVQMRVNRKSVNIPIDTIKDVRMLGF</sequence>
<gene>
    <name evidence="2" type="ORF">P5G51_012865</name>
</gene>
<organism evidence="2 3">
    <name type="scientific">Tigheibacillus jepli</name>
    <dbReference type="NCBI Taxonomy" id="3035914"/>
    <lineage>
        <taxon>Bacteria</taxon>
        <taxon>Bacillati</taxon>
        <taxon>Bacillota</taxon>
        <taxon>Bacilli</taxon>
        <taxon>Bacillales</taxon>
        <taxon>Bacillaceae</taxon>
        <taxon>Tigheibacillus</taxon>
    </lineage>
</organism>
<keyword evidence="3" id="KW-1185">Reference proteome</keyword>
<keyword evidence="2" id="KW-0167">Capsid protein</keyword>
<dbReference type="Pfam" id="PF14153">
    <property type="entry name" value="Spore_coat_CotO"/>
    <property type="match status" value="1"/>
</dbReference>
<evidence type="ECO:0000313" key="2">
    <source>
        <dbReference type="EMBL" id="MDY0406162.1"/>
    </source>
</evidence>